<evidence type="ECO:0000256" key="1">
    <source>
        <dbReference type="SAM" id="MobiDB-lite"/>
    </source>
</evidence>
<feature type="transmembrane region" description="Helical" evidence="2">
    <location>
        <begin position="40"/>
        <end position="60"/>
    </location>
</feature>
<evidence type="ECO:0000313" key="4">
    <source>
        <dbReference type="Proteomes" id="UP001162881"/>
    </source>
</evidence>
<feature type="region of interest" description="Disordered" evidence="1">
    <location>
        <begin position="1"/>
        <end position="25"/>
    </location>
</feature>
<organism evidence="3 4">
    <name type="scientific">Novosphingobium organovorum</name>
    <dbReference type="NCBI Taxonomy" id="2930092"/>
    <lineage>
        <taxon>Bacteria</taxon>
        <taxon>Pseudomonadati</taxon>
        <taxon>Pseudomonadota</taxon>
        <taxon>Alphaproteobacteria</taxon>
        <taxon>Sphingomonadales</taxon>
        <taxon>Sphingomonadaceae</taxon>
        <taxon>Novosphingobium</taxon>
    </lineage>
</organism>
<name>A0ABT0BF99_9SPHN</name>
<keyword evidence="2" id="KW-1133">Transmembrane helix</keyword>
<keyword evidence="4" id="KW-1185">Reference proteome</keyword>
<sequence>MPASEAASAVSGARPGDGSGGNPGTSTAMPFSGLLAREQALSAAINGVLSALFFALMFGLTPRLLANGAPDHFARDFLPQGLMVALMGALVPALVVRARLRREGRLARGAGPDAGAIARAVGLSVLGGLASGGALFALALVGPYAMMPLYPALLLKIVYGAVLGTAVTRAALIALYAGRVGTDEAAGRGDQGDTR</sequence>
<comment type="caution">
    <text evidence="3">The sequence shown here is derived from an EMBL/GenBank/DDBJ whole genome shotgun (WGS) entry which is preliminary data.</text>
</comment>
<dbReference type="RefSeq" id="WP_244021784.1">
    <property type="nucleotide sequence ID" value="NZ_JALHLF010000058.1"/>
</dbReference>
<keyword evidence="2" id="KW-0472">Membrane</keyword>
<proteinExistence type="predicted"/>
<protein>
    <submittedName>
        <fullName evidence="3">Uncharacterized protein</fullName>
    </submittedName>
</protein>
<accession>A0ABT0BF99</accession>
<dbReference type="Proteomes" id="UP001162881">
    <property type="component" value="Unassembled WGS sequence"/>
</dbReference>
<feature type="transmembrane region" description="Helical" evidence="2">
    <location>
        <begin position="80"/>
        <end position="100"/>
    </location>
</feature>
<reference evidence="3" key="1">
    <citation type="submission" date="2022-03" db="EMBL/GenBank/DDBJ databases">
        <title>Identification of a novel bacterium isolated from mangrove sediments.</title>
        <authorList>
            <person name="Pan X."/>
        </authorList>
    </citation>
    <scope>NUCLEOTIDE SEQUENCE</scope>
    <source>
        <strain evidence="3">B1949</strain>
    </source>
</reference>
<dbReference type="EMBL" id="JALHLF010000058">
    <property type="protein sequence ID" value="MCJ2183716.1"/>
    <property type="molecule type" value="Genomic_DNA"/>
</dbReference>
<gene>
    <name evidence="3" type="ORF">MTR62_13595</name>
</gene>
<feature type="transmembrane region" description="Helical" evidence="2">
    <location>
        <begin position="157"/>
        <end position="178"/>
    </location>
</feature>
<keyword evidence="2" id="KW-0812">Transmembrane</keyword>
<evidence type="ECO:0000313" key="3">
    <source>
        <dbReference type="EMBL" id="MCJ2183716.1"/>
    </source>
</evidence>
<evidence type="ECO:0000256" key="2">
    <source>
        <dbReference type="SAM" id="Phobius"/>
    </source>
</evidence>
<feature type="transmembrane region" description="Helical" evidence="2">
    <location>
        <begin position="121"/>
        <end position="145"/>
    </location>
</feature>